<feature type="binding site" description="axial binding residue" evidence="9">
    <location>
        <position position="318"/>
    </location>
    <ligand>
        <name>heme</name>
        <dbReference type="ChEBI" id="CHEBI:30413"/>
    </ligand>
    <ligandPart>
        <name>Fe</name>
        <dbReference type="ChEBI" id="CHEBI:18248"/>
    </ligandPart>
</feature>
<evidence type="ECO:0000313" key="12">
    <source>
        <dbReference type="EMBL" id="ALS97148.1"/>
    </source>
</evidence>
<dbReference type="KEGG" id="lal:AT746_01870"/>
<evidence type="ECO:0000256" key="4">
    <source>
        <dbReference type="ARBA" id="ARBA00022723"/>
    </source>
</evidence>
<reference evidence="12 13" key="1">
    <citation type="submission" date="2015-12" db="EMBL/GenBank/DDBJ databases">
        <title>Complete genome of Lacimicrobium alkaliphilum KCTC 32984.</title>
        <authorList>
            <person name="Kim S.-G."/>
            <person name="Lee Y.-J."/>
        </authorList>
    </citation>
    <scope>NUCLEOTIDE SEQUENCE [LARGE SCALE GENOMIC DNA]</scope>
    <source>
        <strain evidence="12 13">YelD216</strain>
    </source>
</reference>
<evidence type="ECO:0000259" key="11">
    <source>
        <dbReference type="SMART" id="SM01060"/>
    </source>
</evidence>
<dbReference type="PROSITE" id="PS51402">
    <property type="entry name" value="CATALASE_3"/>
    <property type="match status" value="1"/>
</dbReference>
<dbReference type="PIRSF" id="PIRSF000296">
    <property type="entry name" value="SrpA"/>
    <property type="match status" value="1"/>
</dbReference>
<dbReference type="GO" id="GO:0020037">
    <property type="term" value="F:heme binding"/>
    <property type="evidence" value="ECO:0007669"/>
    <property type="project" value="InterPro"/>
</dbReference>
<dbReference type="GO" id="GO:0042542">
    <property type="term" value="P:response to hydrogen peroxide"/>
    <property type="evidence" value="ECO:0007669"/>
    <property type="project" value="TreeGrafter"/>
</dbReference>
<protein>
    <recommendedName>
        <fullName evidence="7">Catalase-related peroxidase</fullName>
        <ecNumber evidence="7">1.11.1.-</ecNumber>
    </recommendedName>
</protein>
<sequence length="329" mass="35453">MKLMYSVSAGVTAALLSTLTAPVLAATNPVQAVDFINLFEKLSGKQPGIRKAHARGLCATGTFTPEQNAHFPGAALLSGGELPVVMRFSVGGGNPEADERAPGARGMGMQITLPEGSRHIFTGNNFPVFAGKDPQTFFGLLQTFVPDEQGQRDPQKTIQYAEQNPSVKANLAWQQSAGTAASYANTEFFGLHTFFYNKDDAEQTKFRWHLLPDLGVKTLSEDEAQAMEADFLADTMKQQLDAGEVSYSLMATIGKPEDTNIDPSVQWPDNREQVKLGTVRLSSSGGEHCTPVNFDPNVLSAGFSPSDDPVLKMRSAAYAISFGKRLSGQ</sequence>
<evidence type="ECO:0000256" key="5">
    <source>
        <dbReference type="ARBA" id="ARBA00023002"/>
    </source>
</evidence>
<dbReference type="Gene3D" id="1.20.1280.120">
    <property type="match status" value="1"/>
</dbReference>
<evidence type="ECO:0000313" key="13">
    <source>
        <dbReference type="Proteomes" id="UP000068447"/>
    </source>
</evidence>
<dbReference type="GO" id="GO:0046872">
    <property type="term" value="F:metal ion binding"/>
    <property type="evidence" value="ECO:0007669"/>
    <property type="project" value="UniProtKB-KW"/>
</dbReference>
<dbReference type="CDD" id="cd08153">
    <property type="entry name" value="srpA_like"/>
    <property type="match status" value="1"/>
</dbReference>
<dbReference type="InterPro" id="IPR024168">
    <property type="entry name" value="Catalase_SrpA-type_pred"/>
</dbReference>
<evidence type="ECO:0000256" key="8">
    <source>
        <dbReference type="PIRSR" id="PIRSR000296-1"/>
    </source>
</evidence>
<keyword evidence="4 7" id="KW-0479">Metal-binding</keyword>
<accession>A0A0U2ZFE0</accession>
<evidence type="ECO:0000256" key="3">
    <source>
        <dbReference type="ARBA" id="ARBA00022617"/>
    </source>
</evidence>
<dbReference type="GO" id="GO:0042744">
    <property type="term" value="P:hydrogen peroxide catabolic process"/>
    <property type="evidence" value="ECO:0007669"/>
    <property type="project" value="TreeGrafter"/>
</dbReference>
<dbReference type="EMBL" id="CP013650">
    <property type="protein sequence ID" value="ALS97148.1"/>
    <property type="molecule type" value="Genomic_DNA"/>
</dbReference>
<dbReference type="InterPro" id="IPR020835">
    <property type="entry name" value="Catalase_sf"/>
</dbReference>
<keyword evidence="6 7" id="KW-0408">Iron</keyword>
<feature type="chain" id="PRO_5006835398" description="Catalase-related peroxidase" evidence="10">
    <location>
        <begin position="26"/>
        <end position="329"/>
    </location>
</feature>
<comment type="similarity">
    <text evidence="1 7">Belongs to the catalase family.</text>
</comment>
<evidence type="ECO:0000256" key="1">
    <source>
        <dbReference type="ARBA" id="ARBA00005329"/>
    </source>
</evidence>
<name>A0A0U2ZFE0_9ALTE</name>
<feature type="domain" description="Catalase core" evidence="11">
    <location>
        <begin position="6"/>
        <end position="326"/>
    </location>
</feature>
<dbReference type="PANTHER" id="PTHR11465">
    <property type="entry name" value="CATALASE"/>
    <property type="match status" value="1"/>
</dbReference>
<evidence type="ECO:0000256" key="10">
    <source>
        <dbReference type="SAM" id="SignalP"/>
    </source>
</evidence>
<dbReference type="GO" id="GO:0004096">
    <property type="term" value="F:catalase activity"/>
    <property type="evidence" value="ECO:0007669"/>
    <property type="project" value="InterPro"/>
</dbReference>
<dbReference type="SMART" id="SM01060">
    <property type="entry name" value="Catalase"/>
    <property type="match status" value="1"/>
</dbReference>
<evidence type="ECO:0000256" key="7">
    <source>
        <dbReference type="PIRNR" id="PIRNR000296"/>
    </source>
</evidence>
<dbReference type="InterPro" id="IPR011614">
    <property type="entry name" value="Catalase_core"/>
</dbReference>
<evidence type="ECO:0000256" key="9">
    <source>
        <dbReference type="PIRSR" id="PIRSR000296-2"/>
    </source>
</evidence>
<keyword evidence="10" id="KW-0732">Signal</keyword>
<dbReference type="Pfam" id="PF00199">
    <property type="entry name" value="Catalase"/>
    <property type="match status" value="1"/>
</dbReference>
<keyword evidence="5 7" id="KW-0560">Oxidoreductase</keyword>
<dbReference type="SUPFAM" id="SSF56634">
    <property type="entry name" value="Heme-dependent catalase-like"/>
    <property type="match status" value="1"/>
</dbReference>
<keyword evidence="2 7" id="KW-0575">Peroxidase</keyword>
<dbReference type="Proteomes" id="UP000068447">
    <property type="component" value="Chromosome"/>
</dbReference>
<comment type="function">
    <text evidence="7">Has an organic peroxide-dependent peroxidase activity.</text>
</comment>
<dbReference type="GO" id="GO:0005737">
    <property type="term" value="C:cytoplasm"/>
    <property type="evidence" value="ECO:0007669"/>
    <property type="project" value="TreeGrafter"/>
</dbReference>
<feature type="signal peptide" evidence="10">
    <location>
        <begin position="1"/>
        <end position="25"/>
    </location>
</feature>
<proteinExistence type="inferred from homology"/>
<dbReference type="PANTHER" id="PTHR11465:SF9">
    <property type="entry name" value="CATALASE"/>
    <property type="match status" value="1"/>
</dbReference>
<dbReference type="STRING" id="1526571.AT746_01870"/>
<dbReference type="InterPro" id="IPR018028">
    <property type="entry name" value="Catalase"/>
</dbReference>
<evidence type="ECO:0000256" key="6">
    <source>
        <dbReference type="ARBA" id="ARBA00023004"/>
    </source>
</evidence>
<dbReference type="Gene3D" id="2.40.180.10">
    <property type="entry name" value="Catalase core domain"/>
    <property type="match status" value="1"/>
</dbReference>
<keyword evidence="13" id="KW-1185">Reference proteome</keyword>
<feature type="active site" evidence="8">
    <location>
        <position position="53"/>
    </location>
</feature>
<dbReference type="AlphaFoldDB" id="A0A0U2ZFE0"/>
<dbReference type="EC" id="1.11.1.-" evidence="7"/>
<keyword evidence="3 7" id="KW-0349">Heme</keyword>
<comment type="cofactor">
    <cofactor evidence="7">
        <name>heme</name>
        <dbReference type="ChEBI" id="CHEBI:30413"/>
    </cofactor>
</comment>
<gene>
    <name evidence="12" type="ORF">AT746_01870</name>
</gene>
<organism evidence="12 13">
    <name type="scientific">Lacimicrobium alkaliphilum</name>
    <dbReference type="NCBI Taxonomy" id="1526571"/>
    <lineage>
        <taxon>Bacteria</taxon>
        <taxon>Pseudomonadati</taxon>
        <taxon>Pseudomonadota</taxon>
        <taxon>Gammaproteobacteria</taxon>
        <taxon>Alteromonadales</taxon>
        <taxon>Alteromonadaceae</taxon>
        <taxon>Lacimicrobium</taxon>
    </lineage>
</organism>
<dbReference type="PRINTS" id="PR00067">
    <property type="entry name" value="CATALASE"/>
</dbReference>
<evidence type="ECO:0000256" key="2">
    <source>
        <dbReference type="ARBA" id="ARBA00022559"/>
    </source>
</evidence>